<name>A0A7W6EE70_9HYPH</name>
<comment type="caution">
    <text evidence="1">The sequence shown here is derived from an EMBL/GenBank/DDBJ whole genome shotgun (WGS) entry which is preliminary data.</text>
</comment>
<dbReference type="InterPro" id="IPR019027">
    <property type="entry name" value="Pilus_biogenesis_CpaD-related"/>
</dbReference>
<evidence type="ECO:0000313" key="2">
    <source>
        <dbReference type="Proteomes" id="UP000542776"/>
    </source>
</evidence>
<gene>
    <name evidence="1" type="ORF">GGR04_002282</name>
</gene>
<dbReference type="Proteomes" id="UP000542776">
    <property type="component" value="Unassembled WGS sequence"/>
</dbReference>
<sequence length="234" mass="25322">MSALALRPVLRGLPLVGILAGLAALQGCANLQDGSVGAIPDDYRTRHPIVVREATRDLDLFVSSADTRLTLADQTRVEEFANRFRASRAAVIRVQLPQGSLNGAAARLVADNVVRSLGRLGVARSRVIVSPYDPGPMADTPPVRLSFNAVVAEVEPCGRWPEDLGDTAQNRNYHNFGCASQSNLAAQIADPRDLLGPRGMSEIDAERRTNVIGRYRAGQTTASDRSRTESTYDW</sequence>
<dbReference type="AlphaFoldDB" id="A0A7W6EE70"/>
<reference evidence="1 2" key="1">
    <citation type="submission" date="2020-08" db="EMBL/GenBank/DDBJ databases">
        <title>Genomic Encyclopedia of Type Strains, Phase IV (KMG-IV): sequencing the most valuable type-strain genomes for metagenomic binning, comparative biology and taxonomic classification.</title>
        <authorList>
            <person name="Goeker M."/>
        </authorList>
    </citation>
    <scope>NUCLEOTIDE SEQUENCE [LARGE SCALE GENOMIC DNA]</scope>
    <source>
        <strain evidence="1 2">DSM 102238</strain>
    </source>
</reference>
<dbReference type="PROSITE" id="PS51257">
    <property type="entry name" value="PROKAR_LIPOPROTEIN"/>
    <property type="match status" value="1"/>
</dbReference>
<dbReference type="EMBL" id="JACIEK010000005">
    <property type="protein sequence ID" value="MBB3998441.1"/>
    <property type="molecule type" value="Genomic_DNA"/>
</dbReference>
<evidence type="ECO:0000313" key="1">
    <source>
        <dbReference type="EMBL" id="MBB3998441.1"/>
    </source>
</evidence>
<organism evidence="1 2">
    <name type="scientific">Aureimonas pseudogalii</name>
    <dbReference type="NCBI Taxonomy" id="1744844"/>
    <lineage>
        <taxon>Bacteria</taxon>
        <taxon>Pseudomonadati</taxon>
        <taxon>Pseudomonadota</taxon>
        <taxon>Alphaproteobacteria</taxon>
        <taxon>Hyphomicrobiales</taxon>
        <taxon>Aurantimonadaceae</taxon>
        <taxon>Aureimonas</taxon>
    </lineage>
</organism>
<dbReference type="RefSeq" id="WP_183199983.1">
    <property type="nucleotide sequence ID" value="NZ_JACIEK010000005.1"/>
</dbReference>
<dbReference type="NCBIfam" id="TIGR02522">
    <property type="entry name" value="pilus_cpaD"/>
    <property type="match status" value="1"/>
</dbReference>
<protein>
    <submittedName>
        <fullName evidence="1">Pilus assembly protein CpaD</fullName>
    </submittedName>
</protein>
<accession>A0A7W6EE70</accession>
<dbReference type="InterPro" id="IPR013361">
    <property type="entry name" value="Pilus_CpaD"/>
</dbReference>
<keyword evidence="2" id="KW-1185">Reference proteome</keyword>
<proteinExistence type="predicted"/>
<dbReference type="Pfam" id="PF09476">
    <property type="entry name" value="Pilus_CpaD"/>
    <property type="match status" value="1"/>
</dbReference>